<name>A0A521E1L7_9BACT</name>
<dbReference type="Gene3D" id="3.40.30.10">
    <property type="entry name" value="Glutaredoxin"/>
    <property type="match status" value="1"/>
</dbReference>
<dbReference type="InterPro" id="IPR036249">
    <property type="entry name" value="Thioredoxin-like_sf"/>
</dbReference>
<dbReference type="GO" id="GO:0030313">
    <property type="term" value="C:cell envelope"/>
    <property type="evidence" value="ECO:0007669"/>
    <property type="project" value="UniProtKB-SubCell"/>
</dbReference>
<dbReference type="InterPro" id="IPR000866">
    <property type="entry name" value="AhpC/TSA"/>
</dbReference>
<accession>A0A521E1L7</accession>
<dbReference type="RefSeq" id="WP_142454881.1">
    <property type="nucleotide sequence ID" value="NZ_FXTP01000010.1"/>
</dbReference>
<evidence type="ECO:0000259" key="6">
    <source>
        <dbReference type="PROSITE" id="PS51352"/>
    </source>
</evidence>
<dbReference type="PANTHER" id="PTHR42852">
    <property type="entry name" value="THIOL:DISULFIDE INTERCHANGE PROTEIN DSBE"/>
    <property type="match status" value="1"/>
</dbReference>
<sequence length="442" mass="49756">MKYLITVFGVLLFSFSVVAQNNSNNSFQLELPLIKNTGQVPPILAISMGGGYTFEPKYPGEPDKLPKSLKEGKVIHGIIDYYQYIQQGFTKGFIDSATWQRAMVMIDEQTVTDEWVDVIVTVAVGEDENGNPTVYTEDEDGSFGTKNPVYFKPTVVVFQDNNFEVMEAKITARFNYFDGEKIVTHEGLASLMYLRDTPPSESLQLYFNELRIGTWEVHGQRFDIALSKESAPPYRKEPFTYLYIDLDENGIFDVMPDGMESYAVTEPFHIAGESWEISEIAMDGSSVTIVPSAEEVDPKVALRPGTEAPDFTAETLSGSELSLKDLQEKYVLLDFWGTWCGPCIEALPTIKEAYEKYGGEHFEIVGIAYESNLENFGEFIAEENINWPQIPEIFDTNNPIQEMYSVDGYPTYYLLSPDGVIVEYGVALSHENLMGTLAKYLE</sequence>
<protein>
    <submittedName>
        <fullName evidence="7">Thiol-disulfide isomerase or thioredoxin</fullName>
    </submittedName>
</protein>
<keyword evidence="3" id="KW-1015">Disulfide bond</keyword>
<feature type="domain" description="Thioredoxin" evidence="6">
    <location>
        <begin position="302"/>
        <end position="442"/>
    </location>
</feature>
<dbReference type="AlphaFoldDB" id="A0A521E1L7"/>
<evidence type="ECO:0000313" key="7">
    <source>
        <dbReference type="EMBL" id="SMO77846.1"/>
    </source>
</evidence>
<dbReference type="GO" id="GO:0016209">
    <property type="term" value="F:antioxidant activity"/>
    <property type="evidence" value="ECO:0007669"/>
    <property type="project" value="InterPro"/>
</dbReference>
<organism evidence="7 8">
    <name type="scientific">Gracilimonas mengyeensis</name>
    <dbReference type="NCBI Taxonomy" id="1302730"/>
    <lineage>
        <taxon>Bacteria</taxon>
        <taxon>Pseudomonadati</taxon>
        <taxon>Balneolota</taxon>
        <taxon>Balneolia</taxon>
        <taxon>Balneolales</taxon>
        <taxon>Balneolaceae</taxon>
        <taxon>Gracilimonas</taxon>
    </lineage>
</organism>
<dbReference type="InterPro" id="IPR013766">
    <property type="entry name" value="Thioredoxin_domain"/>
</dbReference>
<keyword evidence="7" id="KW-0413">Isomerase</keyword>
<evidence type="ECO:0000256" key="4">
    <source>
        <dbReference type="ARBA" id="ARBA00023284"/>
    </source>
</evidence>
<proteinExistence type="predicted"/>
<dbReference type="Proteomes" id="UP000317557">
    <property type="component" value="Unassembled WGS sequence"/>
</dbReference>
<feature type="chain" id="PRO_5021701709" evidence="5">
    <location>
        <begin position="20"/>
        <end position="442"/>
    </location>
</feature>
<dbReference type="PROSITE" id="PS51352">
    <property type="entry name" value="THIOREDOXIN_2"/>
    <property type="match status" value="1"/>
</dbReference>
<dbReference type="CDD" id="cd02966">
    <property type="entry name" value="TlpA_like_family"/>
    <property type="match status" value="1"/>
</dbReference>
<gene>
    <name evidence="7" type="ORF">SAMN06265219_11063</name>
</gene>
<evidence type="ECO:0000256" key="3">
    <source>
        <dbReference type="ARBA" id="ARBA00023157"/>
    </source>
</evidence>
<dbReference type="OrthoDB" id="6399635at2"/>
<dbReference type="GO" id="GO:0017004">
    <property type="term" value="P:cytochrome complex assembly"/>
    <property type="evidence" value="ECO:0007669"/>
    <property type="project" value="UniProtKB-KW"/>
</dbReference>
<evidence type="ECO:0000256" key="1">
    <source>
        <dbReference type="ARBA" id="ARBA00004196"/>
    </source>
</evidence>
<comment type="subcellular location">
    <subcellularLocation>
        <location evidence="1">Cell envelope</location>
    </subcellularLocation>
</comment>
<keyword evidence="5" id="KW-0732">Signal</keyword>
<keyword evidence="4" id="KW-0676">Redox-active center</keyword>
<dbReference type="PANTHER" id="PTHR42852:SF6">
    <property type="entry name" value="THIOL:DISULFIDE INTERCHANGE PROTEIN DSBE"/>
    <property type="match status" value="1"/>
</dbReference>
<dbReference type="GO" id="GO:0016491">
    <property type="term" value="F:oxidoreductase activity"/>
    <property type="evidence" value="ECO:0007669"/>
    <property type="project" value="InterPro"/>
</dbReference>
<dbReference type="Pfam" id="PF00578">
    <property type="entry name" value="AhpC-TSA"/>
    <property type="match status" value="1"/>
</dbReference>
<keyword evidence="8" id="KW-1185">Reference proteome</keyword>
<evidence type="ECO:0000256" key="5">
    <source>
        <dbReference type="SAM" id="SignalP"/>
    </source>
</evidence>
<evidence type="ECO:0000313" key="8">
    <source>
        <dbReference type="Proteomes" id="UP000317557"/>
    </source>
</evidence>
<evidence type="ECO:0000256" key="2">
    <source>
        <dbReference type="ARBA" id="ARBA00022748"/>
    </source>
</evidence>
<keyword evidence="2" id="KW-0201">Cytochrome c-type biogenesis</keyword>
<reference evidence="7 8" key="1">
    <citation type="submission" date="2017-05" db="EMBL/GenBank/DDBJ databases">
        <authorList>
            <person name="Varghese N."/>
            <person name="Submissions S."/>
        </authorList>
    </citation>
    <scope>NUCLEOTIDE SEQUENCE [LARGE SCALE GENOMIC DNA]</scope>
    <source>
        <strain evidence="7 8">DSM 21985</strain>
    </source>
</reference>
<dbReference type="SUPFAM" id="SSF52833">
    <property type="entry name" value="Thioredoxin-like"/>
    <property type="match status" value="1"/>
</dbReference>
<dbReference type="EMBL" id="FXTP01000010">
    <property type="protein sequence ID" value="SMO77846.1"/>
    <property type="molecule type" value="Genomic_DNA"/>
</dbReference>
<dbReference type="GO" id="GO:0016853">
    <property type="term" value="F:isomerase activity"/>
    <property type="evidence" value="ECO:0007669"/>
    <property type="project" value="UniProtKB-KW"/>
</dbReference>
<feature type="signal peptide" evidence="5">
    <location>
        <begin position="1"/>
        <end position="19"/>
    </location>
</feature>
<dbReference type="InterPro" id="IPR050553">
    <property type="entry name" value="Thioredoxin_ResA/DsbE_sf"/>
</dbReference>